<dbReference type="AlphaFoldDB" id="A0A1H3YRC4"/>
<keyword evidence="1" id="KW-1133">Transmembrane helix</keyword>
<reference evidence="2 3" key="1">
    <citation type="submission" date="2016-10" db="EMBL/GenBank/DDBJ databases">
        <authorList>
            <person name="de Groot N.N."/>
        </authorList>
    </citation>
    <scope>NUCLEOTIDE SEQUENCE [LARGE SCALE GENOMIC DNA]</scope>
    <source>
        <strain evidence="2 3">DSM 15345</strain>
    </source>
</reference>
<dbReference type="RefSeq" id="WP_093250566.1">
    <property type="nucleotide sequence ID" value="NZ_FNQM01000003.1"/>
</dbReference>
<keyword evidence="1" id="KW-0472">Membrane</keyword>
<evidence type="ECO:0000313" key="3">
    <source>
        <dbReference type="Proteomes" id="UP000198703"/>
    </source>
</evidence>
<sequence length="87" mass="8693">MAEPTPETPPASLPVGRAAAALALALLVALSLNPRVPGGWARDAGLPEATTLAAIDAADALAAWAEAAGLTAPGDWVSARVQALREE</sequence>
<evidence type="ECO:0000256" key="1">
    <source>
        <dbReference type="SAM" id="Phobius"/>
    </source>
</evidence>
<name>A0A1H3YRC4_9RHOB</name>
<feature type="transmembrane region" description="Helical" evidence="1">
    <location>
        <begin position="12"/>
        <end position="32"/>
    </location>
</feature>
<dbReference type="EMBL" id="FNQM01000003">
    <property type="protein sequence ID" value="SEA13761.1"/>
    <property type="molecule type" value="Genomic_DNA"/>
</dbReference>
<gene>
    <name evidence="2" type="ORF">SAMN05444370_103203</name>
</gene>
<dbReference type="STRING" id="89524.SAMN05444370_103203"/>
<keyword evidence="3" id="KW-1185">Reference proteome</keyword>
<dbReference type="Proteomes" id="UP000198703">
    <property type="component" value="Unassembled WGS sequence"/>
</dbReference>
<proteinExistence type="predicted"/>
<protein>
    <submittedName>
        <fullName evidence="2">Uncharacterized protein</fullName>
    </submittedName>
</protein>
<organism evidence="2 3">
    <name type="scientific">Rubrimonas cliftonensis</name>
    <dbReference type="NCBI Taxonomy" id="89524"/>
    <lineage>
        <taxon>Bacteria</taxon>
        <taxon>Pseudomonadati</taxon>
        <taxon>Pseudomonadota</taxon>
        <taxon>Alphaproteobacteria</taxon>
        <taxon>Rhodobacterales</taxon>
        <taxon>Paracoccaceae</taxon>
        <taxon>Rubrimonas</taxon>
    </lineage>
</organism>
<keyword evidence="1" id="KW-0812">Transmembrane</keyword>
<evidence type="ECO:0000313" key="2">
    <source>
        <dbReference type="EMBL" id="SEA13761.1"/>
    </source>
</evidence>
<accession>A0A1H3YRC4</accession>